<evidence type="ECO:0000313" key="5">
    <source>
        <dbReference type="EMBL" id="CAF9923176.1"/>
    </source>
</evidence>
<sequence>MGQRQSSQDESKELPSTPEISQPDTDLADERCFSRLLDLPSELLDQILEYLSPVSLAKICQTCKLLNRHGSAERLWKACLEDCTPHNDHSHKPFASWKEMYSVHYPYWFLPKHKIWFSDKTGLSNPLAGQLMLARYDYRIGSIEGYRLVAENTEFDMFFRWTHDTSIPIHVFEPRVGIFIDDPVVKLDQIAYHPGHGRLQQEVKLPRIMFSDQNDFVQSLLFPTTPIPLKHQVPSMALWPPKTIPAPERVRVESPSSFRDSSHKPSTYEQMSTTTFRLRTRFNMNLAFRERWGLSTSPEDVTTFSTILPEYYTPTTEKPYQGIWVGDYSSHGCEFLLIMQSTPEEAQTMTSVEGQENPPRSIVDTFAPTIEPHLPPPSTPDPPGCTGRLDAIKLTGDPNVPRGQPSWIAQDISRTGLVRIAQEPEFRGARVVRSSGHIAQPDFRDDAYTPCHLIMIDEDTLAQYWIVSVIAHTHPLFVPALRKLADETFFWCV</sequence>
<dbReference type="GO" id="GO:0016567">
    <property type="term" value="P:protein ubiquitination"/>
    <property type="evidence" value="ECO:0007669"/>
    <property type="project" value="UniProtKB-UniPathway"/>
</dbReference>
<dbReference type="Pfam" id="PF12937">
    <property type="entry name" value="F-box-like"/>
    <property type="match status" value="1"/>
</dbReference>
<dbReference type="CDD" id="cd09917">
    <property type="entry name" value="F-box_SF"/>
    <property type="match status" value="1"/>
</dbReference>
<name>A0A8H3FEK8_9LECA</name>
<dbReference type="Proteomes" id="UP000664169">
    <property type="component" value="Unassembled WGS sequence"/>
</dbReference>
<dbReference type="PANTHER" id="PTHR10706">
    <property type="entry name" value="F-BOX FAMILY PROTEIN"/>
    <property type="match status" value="1"/>
</dbReference>
<dbReference type="SUPFAM" id="SSF81383">
    <property type="entry name" value="F-box domain"/>
    <property type="match status" value="1"/>
</dbReference>
<dbReference type="UniPathway" id="UPA00143"/>
<reference evidence="5" key="1">
    <citation type="submission" date="2021-03" db="EMBL/GenBank/DDBJ databases">
        <authorList>
            <person name="Tagirdzhanova G."/>
        </authorList>
    </citation>
    <scope>NUCLEOTIDE SEQUENCE</scope>
</reference>
<accession>A0A8H3FEK8</accession>
<dbReference type="PROSITE" id="PS50181">
    <property type="entry name" value="FBOX"/>
    <property type="match status" value="1"/>
</dbReference>
<dbReference type="InterPro" id="IPR001810">
    <property type="entry name" value="F-box_dom"/>
</dbReference>
<dbReference type="InterPro" id="IPR036047">
    <property type="entry name" value="F-box-like_dom_sf"/>
</dbReference>
<evidence type="ECO:0000313" key="6">
    <source>
        <dbReference type="Proteomes" id="UP000664169"/>
    </source>
</evidence>
<gene>
    <name evidence="5" type="ORF">GOMPHAMPRED_002758</name>
</gene>
<keyword evidence="6" id="KW-1185">Reference proteome</keyword>
<evidence type="ECO:0000259" key="4">
    <source>
        <dbReference type="PROSITE" id="PS50181"/>
    </source>
</evidence>
<feature type="compositionally biased region" description="Polar residues" evidence="3">
    <location>
        <begin position="254"/>
        <end position="272"/>
    </location>
</feature>
<organism evidence="5 6">
    <name type="scientific">Gomphillus americanus</name>
    <dbReference type="NCBI Taxonomy" id="1940652"/>
    <lineage>
        <taxon>Eukaryota</taxon>
        <taxon>Fungi</taxon>
        <taxon>Dikarya</taxon>
        <taxon>Ascomycota</taxon>
        <taxon>Pezizomycotina</taxon>
        <taxon>Lecanoromycetes</taxon>
        <taxon>OSLEUM clade</taxon>
        <taxon>Ostropomycetidae</taxon>
        <taxon>Ostropales</taxon>
        <taxon>Graphidaceae</taxon>
        <taxon>Gomphilloideae</taxon>
        <taxon>Gomphillus</taxon>
    </lineage>
</organism>
<protein>
    <recommendedName>
        <fullName evidence="4">F-box domain-containing protein</fullName>
    </recommendedName>
</protein>
<dbReference type="AlphaFoldDB" id="A0A8H3FEK8"/>
<dbReference type="PANTHER" id="PTHR10706:SF130">
    <property type="entry name" value="F-BOX ONLY PROTEIN 31"/>
    <property type="match status" value="1"/>
</dbReference>
<feature type="domain" description="F-box" evidence="4">
    <location>
        <begin position="33"/>
        <end position="79"/>
    </location>
</feature>
<keyword evidence="2" id="KW-0833">Ubl conjugation pathway</keyword>
<dbReference type="InterPro" id="IPR045048">
    <property type="entry name" value="FBXO31/39"/>
</dbReference>
<dbReference type="OrthoDB" id="722566at2759"/>
<evidence type="ECO:0000256" key="3">
    <source>
        <dbReference type="SAM" id="MobiDB-lite"/>
    </source>
</evidence>
<evidence type="ECO:0000256" key="2">
    <source>
        <dbReference type="ARBA" id="ARBA00022786"/>
    </source>
</evidence>
<dbReference type="EMBL" id="CAJPDQ010000019">
    <property type="protein sequence ID" value="CAF9923176.1"/>
    <property type="molecule type" value="Genomic_DNA"/>
</dbReference>
<feature type="region of interest" description="Disordered" evidence="3">
    <location>
        <begin position="253"/>
        <end position="272"/>
    </location>
</feature>
<comment type="caution">
    <text evidence="5">The sequence shown here is derived from an EMBL/GenBank/DDBJ whole genome shotgun (WGS) entry which is preliminary data.</text>
</comment>
<proteinExistence type="predicted"/>
<dbReference type="SMART" id="SM00256">
    <property type="entry name" value="FBOX"/>
    <property type="match status" value="1"/>
</dbReference>
<evidence type="ECO:0000256" key="1">
    <source>
        <dbReference type="ARBA" id="ARBA00004906"/>
    </source>
</evidence>
<feature type="region of interest" description="Disordered" evidence="3">
    <location>
        <begin position="1"/>
        <end position="25"/>
    </location>
</feature>
<dbReference type="Pfam" id="PF12014">
    <property type="entry name" value="Cyclin_D1_bind"/>
    <property type="match status" value="1"/>
</dbReference>
<dbReference type="Gene3D" id="1.20.1280.50">
    <property type="match status" value="1"/>
</dbReference>
<comment type="pathway">
    <text evidence="1">Protein modification; protein ubiquitination.</text>
</comment>